<comment type="cofactor">
    <cofactor evidence="1">
        <name>pyruvate</name>
        <dbReference type="ChEBI" id="CHEBI:15361"/>
    </cofactor>
    <text evidence="1">Binds 1 pyruvoyl group covalently per subunit.</text>
</comment>
<dbReference type="RefSeq" id="WP_168934744.1">
    <property type="nucleotide sequence ID" value="NZ_CAJKKT010000006.1"/>
</dbReference>
<feature type="binding site" evidence="1">
    <location>
        <position position="75"/>
    </location>
    <ligand>
        <name>substrate</name>
    </ligand>
</feature>
<comment type="catalytic activity">
    <reaction evidence="1">
        <text>L-aspartate + H(+) = beta-alanine + CO2</text>
        <dbReference type="Rhea" id="RHEA:19497"/>
        <dbReference type="ChEBI" id="CHEBI:15378"/>
        <dbReference type="ChEBI" id="CHEBI:16526"/>
        <dbReference type="ChEBI" id="CHEBI:29991"/>
        <dbReference type="ChEBI" id="CHEBI:57966"/>
        <dbReference type="EC" id="4.1.1.11"/>
    </reaction>
</comment>
<evidence type="ECO:0000313" key="2">
    <source>
        <dbReference type="EMBL" id="NME51281.1"/>
    </source>
</evidence>
<dbReference type="Proteomes" id="UP000522333">
    <property type="component" value="Unassembled WGS sequence"/>
</dbReference>
<evidence type="ECO:0000256" key="1">
    <source>
        <dbReference type="HAMAP-Rule" id="MF_00446"/>
    </source>
</evidence>
<dbReference type="SUPFAM" id="SSF50692">
    <property type="entry name" value="ADC-like"/>
    <property type="match status" value="1"/>
</dbReference>
<feature type="active site" description="Proton donor" evidence="1">
    <location>
        <position position="76"/>
    </location>
</feature>
<dbReference type="GO" id="GO:0015940">
    <property type="term" value="P:pantothenate biosynthetic process"/>
    <property type="evidence" value="ECO:0007669"/>
    <property type="project" value="UniProtKB-UniRule"/>
</dbReference>
<dbReference type="UniPathway" id="UPA00028">
    <property type="reaction ID" value="UER00002"/>
</dbReference>
<dbReference type="PANTHER" id="PTHR21012:SF0">
    <property type="entry name" value="ASPARTATE 1-DECARBOXYLASE"/>
    <property type="match status" value="1"/>
</dbReference>
<dbReference type="NCBIfam" id="TIGR00223">
    <property type="entry name" value="panD"/>
    <property type="match status" value="1"/>
</dbReference>
<comment type="PTM">
    <text evidence="1">Is synthesized initially as an inactive proenzyme, which is activated by self-cleavage at a specific serine bond to produce a beta-subunit with a hydroxyl group at its C-terminus and an alpha-subunit with a pyruvoyl group at its N-terminus.</text>
</comment>
<keyword evidence="1" id="KW-0704">Schiff base</keyword>
<protein>
    <recommendedName>
        <fullName evidence="1">Aspartate 1-decarboxylase</fullName>
        <ecNumber evidence="1">4.1.1.11</ecNumber>
    </recommendedName>
    <alternativeName>
        <fullName evidence="1">Aspartate alpha-decarboxylase</fullName>
    </alternativeName>
    <component>
        <recommendedName>
            <fullName evidence="1">Aspartate 1-decarboxylase beta chain</fullName>
        </recommendedName>
    </component>
    <component>
        <recommendedName>
            <fullName evidence="1">Aspartate 1-decarboxylase alpha chain</fullName>
        </recommendedName>
    </component>
</protein>
<keyword evidence="1" id="KW-0963">Cytoplasm</keyword>
<evidence type="ECO:0000313" key="3">
    <source>
        <dbReference type="Proteomes" id="UP000522333"/>
    </source>
</evidence>
<feature type="binding site" evidence="1">
    <location>
        <begin position="91"/>
        <end position="93"/>
    </location>
    <ligand>
        <name>substrate</name>
    </ligand>
</feature>
<gene>
    <name evidence="1" type="primary">panD</name>
    <name evidence="2" type="ORF">HF854_01785</name>
</gene>
<feature type="active site" description="Schiff-base intermediate with substrate; via pyruvic acid" evidence="1">
    <location>
        <position position="43"/>
    </location>
</feature>
<reference evidence="2 3" key="1">
    <citation type="submission" date="2020-04" db="EMBL/GenBank/DDBJ databases">
        <authorList>
            <person name="Hitch T.C.A."/>
            <person name="Wylensek D."/>
            <person name="Clavel T."/>
        </authorList>
    </citation>
    <scope>NUCLEOTIDE SEQUENCE [LARGE SCALE GENOMIC DNA]</scope>
    <source>
        <strain evidence="2 3">PG-251-APC-1</strain>
    </source>
</reference>
<dbReference type="AlphaFoldDB" id="A0A848C4V0"/>
<comment type="caution">
    <text evidence="2">The sequence shown here is derived from an EMBL/GenBank/DDBJ whole genome shotgun (WGS) entry which is preliminary data.</text>
</comment>
<feature type="chain" id="PRO_5041035149" description="Aspartate 1-decarboxylase beta chain" evidence="1">
    <location>
        <begin position="1"/>
        <end position="42"/>
    </location>
</feature>
<keyword evidence="1" id="KW-0210">Decarboxylase</keyword>
<keyword evidence="1" id="KW-0068">Autocatalytic cleavage</keyword>
<dbReference type="Pfam" id="PF02261">
    <property type="entry name" value="Asp_decarbox"/>
    <property type="match status" value="1"/>
</dbReference>
<feature type="chain" id="PRO_5041035150" description="Aspartate 1-decarboxylase alpha chain" evidence="1">
    <location>
        <begin position="43"/>
        <end position="167"/>
    </location>
</feature>
<dbReference type="GO" id="GO:0004068">
    <property type="term" value="F:aspartate 1-decarboxylase activity"/>
    <property type="evidence" value="ECO:0007669"/>
    <property type="project" value="UniProtKB-UniRule"/>
</dbReference>
<dbReference type="CDD" id="cd06919">
    <property type="entry name" value="Asp_decarbox"/>
    <property type="match status" value="1"/>
</dbReference>
<accession>A0A848C4V0</accession>
<proteinExistence type="inferred from homology"/>
<dbReference type="GO" id="GO:0005829">
    <property type="term" value="C:cytosol"/>
    <property type="evidence" value="ECO:0007669"/>
    <property type="project" value="TreeGrafter"/>
</dbReference>
<comment type="function">
    <text evidence="1">Catalyzes the pyruvoyl-dependent decarboxylation of aspartate to produce beta-alanine.</text>
</comment>
<sequence length="167" mass="18260">MERKEVTRMLVGVQPQGQGTIRVVGAKLHGIVVTESKLNYHGSITIDTDILEAAHLLPLEYVYIWNKHSGSRIETYVLPGPRGSGVVCLNGAAARTCQVGDEIIVASSREIPVSDYHDGFSCRVLTFDQSGELPNRVAEKLEYRVAAKGDGTEFVIMDMATGQEWIG</sequence>
<dbReference type="InterPro" id="IPR009010">
    <property type="entry name" value="Asp_de-COase-like_dom_sf"/>
</dbReference>
<comment type="pathway">
    <text evidence="1">Cofactor biosynthesis; (R)-pantothenate biosynthesis; beta-alanine from L-aspartate: step 1/1.</text>
</comment>
<keyword evidence="1 2" id="KW-0456">Lyase</keyword>
<keyword evidence="1" id="KW-0865">Zymogen</keyword>
<feature type="modified residue" description="Pyruvic acid (Ser)" evidence="1">
    <location>
        <position position="43"/>
    </location>
</feature>
<comment type="subcellular location">
    <subcellularLocation>
        <location evidence="1">Cytoplasm</location>
    </subcellularLocation>
</comment>
<dbReference type="GO" id="GO:0006523">
    <property type="term" value="P:alanine biosynthetic process"/>
    <property type="evidence" value="ECO:0007669"/>
    <property type="project" value="InterPro"/>
</dbReference>
<dbReference type="Gene3D" id="2.40.40.20">
    <property type="match status" value="1"/>
</dbReference>
<dbReference type="EMBL" id="JABAFY010000004">
    <property type="protein sequence ID" value="NME51281.1"/>
    <property type="molecule type" value="Genomic_DNA"/>
</dbReference>
<dbReference type="PANTHER" id="PTHR21012">
    <property type="entry name" value="ASPARTATE 1-DECARBOXYLASE"/>
    <property type="match status" value="1"/>
</dbReference>
<comment type="subunit">
    <text evidence="1">Heterooctamer of four alpha and four beta subunits.</text>
</comment>
<dbReference type="InterPro" id="IPR003190">
    <property type="entry name" value="Asp_decarbox"/>
</dbReference>
<keyword evidence="1" id="KW-0670">Pyruvate</keyword>
<keyword evidence="1" id="KW-0566">Pantothenate biosynthesis</keyword>
<comment type="similarity">
    <text evidence="1">Belongs to the PanD family.</text>
</comment>
<dbReference type="HAMAP" id="MF_00446">
    <property type="entry name" value="PanD"/>
    <property type="match status" value="1"/>
</dbReference>
<dbReference type="EC" id="4.1.1.11" evidence="1"/>
<organism evidence="2 3">
    <name type="scientific">Desulfovibrio piger</name>
    <dbReference type="NCBI Taxonomy" id="901"/>
    <lineage>
        <taxon>Bacteria</taxon>
        <taxon>Pseudomonadati</taxon>
        <taxon>Thermodesulfobacteriota</taxon>
        <taxon>Desulfovibrionia</taxon>
        <taxon>Desulfovibrionales</taxon>
        <taxon>Desulfovibrionaceae</taxon>
        <taxon>Desulfovibrio</taxon>
    </lineage>
</organism>
<name>A0A848C4V0_9BACT</name>